<gene>
    <name evidence="6" type="ORF">J2X19_000112</name>
</gene>
<dbReference type="RefSeq" id="WP_310369693.1">
    <property type="nucleotide sequence ID" value="NZ_JAVDXT010000001.1"/>
</dbReference>
<keyword evidence="1" id="KW-0805">Transcription regulation</keyword>
<dbReference type="Gene3D" id="1.10.10.10">
    <property type="entry name" value="Winged helix-like DNA-binding domain superfamily/Winged helix DNA-binding domain"/>
    <property type="match status" value="1"/>
</dbReference>
<comment type="caution">
    <text evidence="6">The sequence shown here is derived from an EMBL/GenBank/DDBJ whole genome shotgun (WGS) entry which is preliminary data.</text>
</comment>
<dbReference type="InterPro" id="IPR029016">
    <property type="entry name" value="GAF-like_dom_sf"/>
</dbReference>
<dbReference type="InterPro" id="IPR011991">
    <property type="entry name" value="ArsR-like_HTH"/>
</dbReference>
<evidence type="ECO:0000256" key="1">
    <source>
        <dbReference type="ARBA" id="ARBA00023015"/>
    </source>
</evidence>
<evidence type="ECO:0000313" key="6">
    <source>
        <dbReference type="EMBL" id="MDR7375454.1"/>
    </source>
</evidence>
<dbReference type="InterPro" id="IPR036390">
    <property type="entry name" value="WH_DNA-bd_sf"/>
</dbReference>
<dbReference type="InterPro" id="IPR005471">
    <property type="entry name" value="Tscrpt_reg_IclR_N"/>
</dbReference>
<dbReference type="InterPro" id="IPR014757">
    <property type="entry name" value="Tscrpt_reg_IclR_C"/>
</dbReference>
<dbReference type="Gene3D" id="3.30.450.40">
    <property type="match status" value="1"/>
</dbReference>
<dbReference type="Pfam" id="PF09339">
    <property type="entry name" value="HTH_IclR"/>
    <property type="match status" value="1"/>
</dbReference>
<accession>A0ABU2C2A9</accession>
<keyword evidence="3" id="KW-0804">Transcription</keyword>
<dbReference type="CDD" id="cd00090">
    <property type="entry name" value="HTH_ARSR"/>
    <property type="match status" value="1"/>
</dbReference>
<feature type="domain" description="HTH iclR-type" evidence="4">
    <location>
        <begin position="4"/>
        <end position="66"/>
    </location>
</feature>
<dbReference type="InterPro" id="IPR036388">
    <property type="entry name" value="WH-like_DNA-bd_sf"/>
</dbReference>
<dbReference type="Pfam" id="PF01614">
    <property type="entry name" value="IclR_C"/>
    <property type="match status" value="1"/>
</dbReference>
<evidence type="ECO:0000259" key="4">
    <source>
        <dbReference type="PROSITE" id="PS51077"/>
    </source>
</evidence>
<feature type="domain" description="IclR-ED" evidence="5">
    <location>
        <begin position="67"/>
        <end position="255"/>
    </location>
</feature>
<name>A0ABU2C2A9_9BURK</name>
<dbReference type="GO" id="GO:0003677">
    <property type="term" value="F:DNA binding"/>
    <property type="evidence" value="ECO:0007669"/>
    <property type="project" value="UniProtKB-KW"/>
</dbReference>
<keyword evidence="2 6" id="KW-0238">DNA-binding</keyword>
<proteinExistence type="predicted"/>
<dbReference type="InterPro" id="IPR050707">
    <property type="entry name" value="HTH_MetabolicPath_Reg"/>
</dbReference>
<reference evidence="6 7" key="1">
    <citation type="submission" date="2023-07" db="EMBL/GenBank/DDBJ databases">
        <title>Sorghum-associated microbial communities from plants grown in Nebraska, USA.</title>
        <authorList>
            <person name="Schachtman D."/>
        </authorList>
    </citation>
    <scope>NUCLEOTIDE SEQUENCE [LARGE SCALE GENOMIC DNA]</scope>
    <source>
        <strain evidence="6 7">BE313</strain>
    </source>
</reference>
<dbReference type="PANTHER" id="PTHR30136">
    <property type="entry name" value="HELIX-TURN-HELIX TRANSCRIPTIONAL REGULATOR, ICLR FAMILY"/>
    <property type="match status" value="1"/>
</dbReference>
<dbReference type="EMBL" id="JAVDXT010000001">
    <property type="protein sequence ID" value="MDR7375454.1"/>
    <property type="molecule type" value="Genomic_DNA"/>
</dbReference>
<keyword evidence="7" id="KW-1185">Reference proteome</keyword>
<dbReference type="Proteomes" id="UP001180487">
    <property type="component" value="Unassembled WGS sequence"/>
</dbReference>
<sequence>MASGDMVERTLDILTLLADHPHGLPVSDVSRRLDLPKSAVHRLLSILVVRGLAIQDEYSQRYRMTVKLAAIGFRFLAASGITEICQPSLDRLAARTGELVRLALLENDALIWIAKAQGSFSGLRYDPDMGQAVVLHATASGKAWLATLDEAQATALVKASGFVVPSRFGRPVVRDEASLHAELALTRERGYGTSIEEGEPGTCAVSCAIFDPQTRLAIGTVSVAGPVARLTPERIASIAPDVQATAAEIADLWPSRKVMLATMGLTPLKVSNG</sequence>
<protein>
    <submittedName>
        <fullName evidence="6">DNA-binding IclR family transcriptional regulator</fullName>
    </submittedName>
</protein>
<dbReference type="PROSITE" id="PS51077">
    <property type="entry name" value="HTH_ICLR"/>
    <property type="match status" value="1"/>
</dbReference>
<dbReference type="SUPFAM" id="SSF55781">
    <property type="entry name" value="GAF domain-like"/>
    <property type="match status" value="1"/>
</dbReference>
<dbReference type="SUPFAM" id="SSF46785">
    <property type="entry name" value="Winged helix' DNA-binding domain"/>
    <property type="match status" value="1"/>
</dbReference>
<evidence type="ECO:0000256" key="2">
    <source>
        <dbReference type="ARBA" id="ARBA00023125"/>
    </source>
</evidence>
<organism evidence="6 7">
    <name type="scientific">Rhodoferax ferrireducens</name>
    <dbReference type="NCBI Taxonomy" id="192843"/>
    <lineage>
        <taxon>Bacteria</taxon>
        <taxon>Pseudomonadati</taxon>
        <taxon>Pseudomonadota</taxon>
        <taxon>Betaproteobacteria</taxon>
        <taxon>Burkholderiales</taxon>
        <taxon>Comamonadaceae</taxon>
        <taxon>Rhodoferax</taxon>
    </lineage>
</organism>
<evidence type="ECO:0000256" key="3">
    <source>
        <dbReference type="ARBA" id="ARBA00023163"/>
    </source>
</evidence>
<dbReference type="PROSITE" id="PS51078">
    <property type="entry name" value="ICLR_ED"/>
    <property type="match status" value="1"/>
</dbReference>
<dbReference type="PANTHER" id="PTHR30136:SF35">
    <property type="entry name" value="HTH-TYPE TRANSCRIPTIONAL REGULATOR RV1719"/>
    <property type="match status" value="1"/>
</dbReference>
<evidence type="ECO:0000259" key="5">
    <source>
        <dbReference type="PROSITE" id="PS51078"/>
    </source>
</evidence>
<dbReference type="SMART" id="SM00346">
    <property type="entry name" value="HTH_ICLR"/>
    <property type="match status" value="1"/>
</dbReference>
<evidence type="ECO:0000313" key="7">
    <source>
        <dbReference type="Proteomes" id="UP001180487"/>
    </source>
</evidence>